<dbReference type="Proteomes" id="UP000092691">
    <property type="component" value="Plasmid unnamed3"/>
</dbReference>
<proteinExistence type="predicted"/>
<reference evidence="2 5" key="3">
    <citation type="submission" date="2016-11" db="EMBL/GenBank/DDBJ databases">
        <title>Rhizobium leguminosarum bv. viciae strain Vaf12 isolated from Vavilovia formosa root nodules from Russia, Dagestan.</title>
        <authorList>
            <person name="Kimeklis A."/>
        </authorList>
    </citation>
    <scope>NUCLEOTIDE SEQUENCE [LARGE SCALE GENOMIC DNA]</scope>
    <source>
        <strain evidence="2 5">Vaf-108</strain>
        <plasmid evidence="5">Plasmid unnamed1</plasmid>
        <plasmid evidence="2">unnamed1</plasmid>
    </source>
</reference>
<protein>
    <submittedName>
        <fullName evidence="3">Uncharacterized protein</fullName>
    </submittedName>
</protein>
<dbReference type="Proteomes" id="UP000183050">
    <property type="component" value="Plasmid unnamed1"/>
</dbReference>
<accession>A0A179BXH5</accession>
<dbReference type="EMBL" id="LWBS01000081">
    <property type="protein sequence ID" value="OAP95970.1"/>
    <property type="molecule type" value="Genomic_DNA"/>
</dbReference>
<evidence type="ECO:0000313" key="5">
    <source>
        <dbReference type="Proteomes" id="UP000183050"/>
    </source>
</evidence>
<geneLocation type="plasmid" evidence="1 4">
    <name>unnamed3</name>
</geneLocation>
<dbReference type="EMBL" id="CP018229">
    <property type="protein sequence ID" value="API55158.1"/>
    <property type="molecule type" value="Genomic_DNA"/>
</dbReference>
<evidence type="ECO:0000313" key="4">
    <source>
        <dbReference type="Proteomes" id="UP000092691"/>
    </source>
</evidence>
<dbReference type="AlphaFoldDB" id="A0A179BXH5"/>
<name>A0A179BXH5_RHILE</name>
<reference evidence="1 4" key="2">
    <citation type="submission" date="2016-06" db="EMBL/GenBank/DDBJ databases">
        <title>Microsymbionts genomes from the relict species Vavilovia formosa.</title>
        <authorList>
            <person name="Chirak E."/>
            <person name="Kimeklis A."/>
            <person name="Andronov E."/>
        </authorList>
    </citation>
    <scope>NUCLEOTIDE SEQUENCE [LARGE SCALE GENOMIC DNA]</scope>
    <source>
        <strain evidence="1 4">Vaf10</strain>
        <plasmid evidence="4">Plasmid unnamed3</plasmid>
        <plasmid evidence="1">unnamed3</plasmid>
    </source>
</reference>
<keyword evidence="1" id="KW-0614">Plasmid</keyword>
<dbReference type="OrthoDB" id="8370020at2"/>
<evidence type="ECO:0000313" key="2">
    <source>
        <dbReference type="EMBL" id="API55158.1"/>
    </source>
</evidence>
<reference evidence="3" key="1">
    <citation type="submission" date="2016-04" db="EMBL/GenBank/DDBJ databases">
        <title>Fast-growing isolate from the root nodules of Vavilovia formosa.</title>
        <authorList>
            <person name="Kimeklis A."/>
            <person name="Safronova V."/>
            <person name="Belimov A."/>
            <person name="Andronov E."/>
        </authorList>
    </citation>
    <scope>NUCLEOTIDE SEQUENCE [LARGE SCALE GENOMIC DNA]</scope>
    <source>
        <strain evidence="3">Vaf-46</strain>
    </source>
</reference>
<evidence type="ECO:0000313" key="1">
    <source>
        <dbReference type="EMBL" id="ANP90968.1"/>
    </source>
</evidence>
<dbReference type="RefSeq" id="WP_027690647.1">
    <property type="nucleotide sequence ID" value="NZ_CP016290.1"/>
</dbReference>
<organism evidence="3">
    <name type="scientific">Rhizobium leguminosarum</name>
    <dbReference type="NCBI Taxonomy" id="384"/>
    <lineage>
        <taxon>Bacteria</taxon>
        <taxon>Pseudomonadati</taxon>
        <taxon>Pseudomonadota</taxon>
        <taxon>Alphaproteobacteria</taxon>
        <taxon>Hyphomicrobiales</taxon>
        <taxon>Rhizobiaceae</taxon>
        <taxon>Rhizobium/Agrobacterium group</taxon>
        <taxon>Rhizobium</taxon>
    </lineage>
</organism>
<sequence>MYEPFEAQIKEWLKDEPALSAAGVLQRLTEIDPARFKAKNIRMVQRLAKAWRMEMAGLVNLDGGWIKSLPASPAAEAASDAGFLTLATFGNISR</sequence>
<geneLocation type="plasmid" evidence="2">
    <name>unnamed1</name>
</geneLocation>
<gene>
    <name evidence="3" type="ORF">A4U53_38810</name>
    <name evidence="1" type="ORF">BA011_34285</name>
    <name evidence="2" type="ORF">BMW22_26540</name>
</gene>
<dbReference type="EMBL" id="CP016290">
    <property type="protein sequence ID" value="ANP90968.1"/>
    <property type="molecule type" value="Genomic_DNA"/>
</dbReference>
<evidence type="ECO:0000313" key="3">
    <source>
        <dbReference type="EMBL" id="OAP95970.1"/>
    </source>
</evidence>